<dbReference type="Gene3D" id="3.10.100.10">
    <property type="entry name" value="Mannose-Binding Protein A, subunit A"/>
    <property type="match status" value="1"/>
</dbReference>
<keyword evidence="1" id="KW-0732">Signal</keyword>
<dbReference type="InterPro" id="IPR016187">
    <property type="entry name" value="CTDL_fold"/>
</dbReference>
<dbReference type="EMBL" id="JAMKOV010000007">
    <property type="protein sequence ID" value="KAI8038689.1"/>
    <property type="molecule type" value="Genomic_DNA"/>
</dbReference>
<protein>
    <recommendedName>
        <fullName evidence="2">C-type lectin domain-containing protein</fullName>
    </recommendedName>
</protein>
<dbReference type="Pfam" id="PF00059">
    <property type="entry name" value="Lectin_C"/>
    <property type="match status" value="1"/>
</dbReference>
<evidence type="ECO:0000256" key="1">
    <source>
        <dbReference type="SAM" id="SignalP"/>
    </source>
</evidence>
<dbReference type="InterPro" id="IPR001304">
    <property type="entry name" value="C-type_lectin-like"/>
</dbReference>
<organism evidence="3 4">
    <name type="scientific">Drosophila gunungcola</name>
    <name type="common">fruit fly</name>
    <dbReference type="NCBI Taxonomy" id="103775"/>
    <lineage>
        <taxon>Eukaryota</taxon>
        <taxon>Metazoa</taxon>
        <taxon>Ecdysozoa</taxon>
        <taxon>Arthropoda</taxon>
        <taxon>Hexapoda</taxon>
        <taxon>Insecta</taxon>
        <taxon>Pterygota</taxon>
        <taxon>Neoptera</taxon>
        <taxon>Endopterygota</taxon>
        <taxon>Diptera</taxon>
        <taxon>Brachycera</taxon>
        <taxon>Muscomorpha</taxon>
        <taxon>Ephydroidea</taxon>
        <taxon>Drosophilidae</taxon>
        <taxon>Drosophila</taxon>
        <taxon>Sophophora</taxon>
    </lineage>
</organism>
<dbReference type="PROSITE" id="PS50041">
    <property type="entry name" value="C_TYPE_LECTIN_2"/>
    <property type="match status" value="1"/>
</dbReference>
<dbReference type="SMART" id="SM00034">
    <property type="entry name" value="CLECT"/>
    <property type="match status" value="1"/>
</dbReference>
<comment type="caution">
    <text evidence="3">The sequence shown here is derived from an EMBL/GenBank/DDBJ whole genome shotgun (WGS) entry which is preliminary data.</text>
</comment>
<dbReference type="SUPFAM" id="SSF56436">
    <property type="entry name" value="C-type lectin-like"/>
    <property type="match status" value="1"/>
</dbReference>
<dbReference type="PANTHER" id="PTHR22803">
    <property type="entry name" value="MANNOSE, PHOSPHOLIPASE, LECTIN RECEPTOR RELATED"/>
    <property type="match status" value="1"/>
</dbReference>
<feature type="chain" id="PRO_5040467237" description="C-type lectin domain-containing protein" evidence="1">
    <location>
        <begin position="20"/>
        <end position="181"/>
    </location>
</feature>
<proteinExistence type="predicted"/>
<dbReference type="CDD" id="cd00037">
    <property type="entry name" value="CLECT"/>
    <property type="match status" value="1"/>
</dbReference>
<evidence type="ECO:0000313" key="4">
    <source>
        <dbReference type="Proteomes" id="UP001059596"/>
    </source>
</evidence>
<accession>A0A9Q0BP63</accession>
<name>A0A9Q0BP63_9MUSC</name>
<dbReference type="AlphaFoldDB" id="A0A9Q0BP63"/>
<dbReference type="Proteomes" id="UP001059596">
    <property type="component" value="Unassembled WGS sequence"/>
</dbReference>
<reference evidence="3" key="1">
    <citation type="journal article" date="2023" name="Genome Biol. Evol.">
        <title>Long-read-based Genome Assembly of Drosophila gunungcola Reveals Fewer Chemosensory Genes in Flower-breeding Species.</title>
        <authorList>
            <person name="Negi A."/>
            <person name="Liao B.Y."/>
            <person name="Yeh S.D."/>
        </authorList>
    </citation>
    <scope>NUCLEOTIDE SEQUENCE</scope>
    <source>
        <strain evidence="3">Sukarami</strain>
    </source>
</reference>
<sequence>MFIIYMVLTAALGLPFLDAAFRVRSTIDNGIPKYLNFSTSPFVKIGAGYYYFDTKVKKNWFDAAQSCHRKNAHLVAFETVHEWDLVNRYIFKKKLETLYWTDGTSLANKGKHYWFSIGDPITANIWYPGEPNFQNGNEFCDEMGYRRTATSYLLLNDRTCDNLVNYICEKDYPKTASVVVW</sequence>
<feature type="signal peptide" evidence="1">
    <location>
        <begin position="1"/>
        <end position="19"/>
    </location>
</feature>
<feature type="domain" description="C-type lectin" evidence="2">
    <location>
        <begin position="45"/>
        <end position="169"/>
    </location>
</feature>
<dbReference type="InterPro" id="IPR016186">
    <property type="entry name" value="C-type_lectin-like/link_sf"/>
</dbReference>
<evidence type="ECO:0000313" key="3">
    <source>
        <dbReference type="EMBL" id="KAI8038689.1"/>
    </source>
</evidence>
<keyword evidence="4" id="KW-1185">Reference proteome</keyword>
<gene>
    <name evidence="3" type="ORF">M5D96_008597</name>
</gene>
<evidence type="ECO:0000259" key="2">
    <source>
        <dbReference type="PROSITE" id="PS50041"/>
    </source>
</evidence>
<dbReference type="InterPro" id="IPR050111">
    <property type="entry name" value="C-type_lectin/snaclec_domain"/>
</dbReference>